<evidence type="ECO:0000313" key="1">
    <source>
        <dbReference type="EMBL" id="KAI3766516.1"/>
    </source>
</evidence>
<dbReference type="EMBL" id="CM042011">
    <property type="protein sequence ID" value="KAI3766516.1"/>
    <property type="molecule type" value="Genomic_DNA"/>
</dbReference>
<gene>
    <name evidence="1" type="ORF">L2E82_16579</name>
</gene>
<comment type="caution">
    <text evidence="1">The sequence shown here is derived from an EMBL/GenBank/DDBJ whole genome shotgun (WGS) entry which is preliminary data.</text>
</comment>
<proteinExistence type="predicted"/>
<name>A0ACB9F6I9_CICIN</name>
<reference evidence="2" key="1">
    <citation type="journal article" date="2022" name="Mol. Ecol. Resour.">
        <title>The genomes of chicory, endive, great burdock and yacon provide insights into Asteraceae palaeo-polyploidization history and plant inulin production.</title>
        <authorList>
            <person name="Fan W."/>
            <person name="Wang S."/>
            <person name="Wang H."/>
            <person name="Wang A."/>
            <person name="Jiang F."/>
            <person name="Liu H."/>
            <person name="Zhao H."/>
            <person name="Xu D."/>
            <person name="Zhang Y."/>
        </authorList>
    </citation>
    <scope>NUCLEOTIDE SEQUENCE [LARGE SCALE GENOMIC DNA]</scope>
    <source>
        <strain evidence="2">cv. Punajuju</strain>
    </source>
</reference>
<evidence type="ECO:0000313" key="2">
    <source>
        <dbReference type="Proteomes" id="UP001055811"/>
    </source>
</evidence>
<keyword evidence="2" id="KW-1185">Reference proteome</keyword>
<dbReference type="Proteomes" id="UP001055811">
    <property type="component" value="Linkage Group LG03"/>
</dbReference>
<sequence length="99" mass="10871">MLPYAVTVWRPVAEFPESVNVTKEGCSSTQCNNDAEVLIVLLASTAIELNKSYKGITSVLLSSHQDREHRHGANLSFSAQSPEHSRFKQGQGDRPGQNC</sequence>
<reference evidence="1 2" key="2">
    <citation type="journal article" date="2022" name="Mol. Ecol. Resour.">
        <title>The genomes of chicory, endive, great burdock and yacon provide insights into Asteraceae paleo-polyploidization history and plant inulin production.</title>
        <authorList>
            <person name="Fan W."/>
            <person name="Wang S."/>
            <person name="Wang H."/>
            <person name="Wang A."/>
            <person name="Jiang F."/>
            <person name="Liu H."/>
            <person name="Zhao H."/>
            <person name="Xu D."/>
            <person name="Zhang Y."/>
        </authorList>
    </citation>
    <scope>NUCLEOTIDE SEQUENCE [LARGE SCALE GENOMIC DNA]</scope>
    <source>
        <strain evidence="2">cv. Punajuju</strain>
        <tissue evidence="1">Leaves</tissue>
    </source>
</reference>
<protein>
    <submittedName>
        <fullName evidence="1">Uncharacterized protein</fullName>
    </submittedName>
</protein>
<accession>A0ACB9F6I9</accession>
<organism evidence="1 2">
    <name type="scientific">Cichorium intybus</name>
    <name type="common">Chicory</name>
    <dbReference type="NCBI Taxonomy" id="13427"/>
    <lineage>
        <taxon>Eukaryota</taxon>
        <taxon>Viridiplantae</taxon>
        <taxon>Streptophyta</taxon>
        <taxon>Embryophyta</taxon>
        <taxon>Tracheophyta</taxon>
        <taxon>Spermatophyta</taxon>
        <taxon>Magnoliopsida</taxon>
        <taxon>eudicotyledons</taxon>
        <taxon>Gunneridae</taxon>
        <taxon>Pentapetalae</taxon>
        <taxon>asterids</taxon>
        <taxon>campanulids</taxon>
        <taxon>Asterales</taxon>
        <taxon>Asteraceae</taxon>
        <taxon>Cichorioideae</taxon>
        <taxon>Cichorieae</taxon>
        <taxon>Cichoriinae</taxon>
        <taxon>Cichorium</taxon>
    </lineage>
</organism>